<feature type="non-terminal residue" evidence="7">
    <location>
        <position position="1"/>
    </location>
</feature>
<evidence type="ECO:0000256" key="1">
    <source>
        <dbReference type="ARBA" id="ARBA00001922"/>
    </source>
</evidence>
<dbReference type="InterPro" id="IPR013509">
    <property type="entry name" value="RNR_lsu_N"/>
</dbReference>
<organism evidence="7">
    <name type="scientific">mine drainage metagenome</name>
    <dbReference type="NCBI Taxonomy" id="410659"/>
    <lineage>
        <taxon>unclassified sequences</taxon>
        <taxon>metagenomes</taxon>
        <taxon>ecological metagenomes</taxon>
    </lineage>
</organism>
<accession>T0ZYT8</accession>
<dbReference type="Pfam" id="PF00317">
    <property type="entry name" value="Ribonuc_red_lgN"/>
    <property type="match status" value="1"/>
</dbReference>
<keyword evidence="4" id="KW-0170">Cobalt</keyword>
<proteinExistence type="predicted"/>
<dbReference type="Pfam" id="PF02867">
    <property type="entry name" value="Ribonuc_red_lgC"/>
    <property type="match status" value="1"/>
</dbReference>
<sequence>YILYRNKRAEIRVAKKSLGIPEDELKMPINSLIVLAARYLSKDEDRKIIETPKMLFERVSKAIAVAEKAYGKSDEQVKEIESQFYDAMVSFRFMPNSPTLFNAGKELGQLSACFVLPVGDSIEEIFDAVKYTAIIHKTGGGTGFSFSRLRPSNDTVRKTGGVASGPLSFMKIFD</sequence>
<evidence type="ECO:0000256" key="4">
    <source>
        <dbReference type="ARBA" id="ARBA00023285"/>
    </source>
</evidence>
<keyword evidence="2" id="KW-0846">Cobalamin</keyword>
<dbReference type="GO" id="GO:0005524">
    <property type="term" value="F:ATP binding"/>
    <property type="evidence" value="ECO:0007669"/>
    <property type="project" value="InterPro"/>
</dbReference>
<dbReference type="GO" id="GO:0009263">
    <property type="term" value="P:deoxyribonucleotide biosynthetic process"/>
    <property type="evidence" value="ECO:0007669"/>
    <property type="project" value="InterPro"/>
</dbReference>
<dbReference type="PANTHER" id="PTHR43371">
    <property type="entry name" value="VITAMIN B12-DEPENDENT RIBONUCLEOTIDE REDUCTASE"/>
    <property type="match status" value="1"/>
</dbReference>
<dbReference type="EMBL" id="AUZY01011591">
    <property type="protein sequence ID" value="EQD33894.1"/>
    <property type="molecule type" value="Genomic_DNA"/>
</dbReference>
<feature type="domain" description="Ribonucleotide reductase large subunit C-terminal" evidence="6">
    <location>
        <begin position="111"/>
        <end position="174"/>
    </location>
</feature>
<reference evidence="7" key="2">
    <citation type="journal article" date="2014" name="ISME J.">
        <title>Microbial stratification in low pH oxic and suboxic macroscopic growths along an acid mine drainage.</title>
        <authorList>
            <person name="Mendez-Garcia C."/>
            <person name="Mesa V."/>
            <person name="Sprenger R.R."/>
            <person name="Richter M."/>
            <person name="Diez M.S."/>
            <person name="Solano J."/>
            <person name="Bargiela R."/>
            <person name="Golyshina O.V."/>
            <person name="Manteca A."/>
            <person name="Ramos J.L."/>
            <person name="Gallego J.R."/>
            <person name="Llorente I."/>
            <person name="Martins Dos Santos V.A."/>
            <person name="Jensen O.N."/>
            <person name="Pelaez A.I."/>
            <person name="Sanchez J."/>
            <person name="Ferrer M."/>
        </authorList>
    </citation>
    <scope>NUCLEOTIDE SEQUENCE</scope>
</reference>
<evidence type="ECO:0000259" key="6">
    <source>
        <dbReference type="Pfam" id="PF02867"/>
    </source>
</evidence>
<dbReference type="AlphaFoldDB" id="T0ZYT8"/>
<dbReference type="GO" id="GO:0031419">
    <property type="term" value="F:cobalamin binding"/>
    <property type="evidence" value="ECO:0007669"/>
    <property type="project" value="UniProtKB-KW"/>
</dbReference>
<dbReference type="InterPro" id="IPR050862">
    <property type="entry name" value="RdRp_reductase_class-2"/>
</dbReference>
<feature type="non-terminal residue" evidence="7">
    <location>
        <position position="174"/>
    </location>
</feature>
<keyword evidence="3" id="KW-0560">Oxidoreductase</keyword>
<reference evidence="7" key="1">
    <citation type="submission" date="2013-08" db="EMBL/GenBank/DDBJ databases">
        <authorList>
            <person name="Mendez C."/>
            <person name="Richter M."/>
            <person name="Ferrer M."/>
            <person name="Sanchez J."/>
        </authorList>
    </citation>
    <scope>NUCLEOTIDE SEQUENCE</scope>
</reference>
<comment type="caution">
    <text evidence="7">The sequence shown here is derived from an EMBL/GenBank/DDBJ whole genome shotgun (WGS) entry which is preliminary data.</text>
</comment>
<evidence type="ECO:0000259" key="5">
    <source>
        <dbReference type="Pfam" id="PF00317"/>
    </source>
</evidence>
<gene>
    <name evidence="7" type="ORF">B1B_17365</name>
</gene>
<dbReference type="SUPFAM" id="SSF51998">
    <property type="entry name" value="PFL-like glycyl radical enzymes"/>
    <property type="match status" value="1"/>
</dbReference>
<name>T0ZYT8_9ZZZZ</name>
<protein>
    <submittedName>
        <fullName evidence="7">Ribonucleoside-diphosphate reductase, adenosylcobalamin-dependent</fullName>
    </submittedName>
</protein>
<dbReference type="GO" id="GO:0004748">
    <property type="term" value="F:ribonucleoside-diphosphate reductase activity, thioredoxin disulfide as acceptor"/>
    <property type="evidence" value="ECO:0007669"/>
    <property type="project" value="InterPro"/>
</dbReference>
<evidence type="ECO:0000256" key="2">
    <source>
        <dbReference type="ARBA" id="ARBA00022628"/>
    </source>
</evidence>
<comment type="cofactor">
    <cofactor evidence="1">
        <name>adenosylcob(III)alamin</name>
        <dbReference type="ChEBI" id="CHEBI:18408"/>
    </cofactor>
</comment>
<evidence type="ECO:0000256" key="3">
    <source>
        <dbReference type="ARBA" id="ARBA00023002"/>
    </source>
</evidence>
<feature type="domain" description="Ribonucleotide reductase large subunit N-terminal" evidence="5">
    <location>
        <begin position="30"/>
        <end position="108"/>
    </location>
</feature>
<evidence type="ECO:0000313" key="7">
    <source>
        <dbReference type="EMBL" id="EQD33894.1"/>
    </source>
</evidence>
<dbReference type="Gene3D" id="3.20.70.20">
    <property type="match status" value="1"/>
</dbReference>
<dbReference type="InterPro" id="IPR000788">
    <property type="entry name" value="RNR_lg_C"/>
</dbReference>
<dbReference type="PANTHER" id="PTHR43371:SF1">
    <property type="entry name" value="RIBONUCLEOSIDE-DIPHOSPHATE REDUCTASE"/>
    <property type="match status" value="1"/>
</dbReference>